<dbReference type="Proteomes" id="UP000016487">
    <property type="component" value="Unassembled WGS sequence"/>
</dbReference>
<dbReference type="RefSeq" id="WP_010366156.1">
    <property type="nucleotide sequence ID" value="NZ_AHBZ03000027.1"/>
</dbReference>
<accession>A0AAD4FQH5</accession>
<organism evidence="1 2">
    <name type="scientific">Pseudoalteromonas citrea</name>
    <dbReference type="NCBI Taxonomy" id="43655"/>
    <lineage>
        <taxon>Bacteria</taxon>
        <taxon>Pseudomonadati</taxon>
        <taxon>Pseudomonadota</taxon>
        <taxon>Gammaproteobacteria</taxon>
        <taxon>Alteromonadales</taxon>
        <taxon>Pseudoalteromonadaceae</taxon>
        <taxon>Pseudoalteromonas</taxon>
    </lineage>
</organism>
<protein>
    <submittedName>
        <fullName evidence="1">Uncharacterized protein</fullName>
    </submittedName>
</protein>
<gene>
    <name evidence="1" type="ORF">PCIT_b1182</name>
</gene>
<evidence type="ECO:0000313" key="2">
    <source>
        <dbReference type="Proteomes" id="UP000016487"/>
    </source>
</evidence>
<evidence type="ECO:0000313" key="1">
    <source>
        <dbReference type="EMBL" id="KAF7765048.1"/>
    </source>
</evidence>
<sequence length="517" mass="58284">MIAIEFSSIECSADEDVKKQAAVKQMRALMARLEGAPKYHTLTTKDRTLLIKEGYARDLVDNLIFITERMLTRPKSYDSQAVQPDSQDNLELGFNYAAFDPALFASNTIRSHLVQLSDGCCALCESPLAATQCGEIAHFRPVELLDNASIDKQVIHSQCSPYYALAYEQENLLYVCRACNEQHKIGLFPVSGPRFPKVAIENEHPLLVSPYHDKPRDYIRFNPFTGQAYSYDKVAAFLMATRQLTAPEVEQLIWSQPDVIPVQAYTGILCDTAKERDFSSWFATLDHQTQIHLSRGELSIDSYGLNRPALVNARRAFSAQLLSVYTHTHSAKSKIQHKNTVLETNTNTPKTETSPARPLSEIPLTGYRSFAIDALNSWQHSVKQLPALVHDVIKQPQENANNPSDEAIAAVRAFPMWFRSCIKYCVGESHLTQQDKRQLVFLSGQDAHYGQKSIEKSVFLAIDWLADQHKVIKVKSHRNIWETSFAELACSRAQQLTDLFSHNEIWVEGPFAPLAPN</sequence>
<proteinExistence type="predicted"/>
<dbReference type="AlphaFoldDB" id="A0AAD4FQH5"/>
<name>A0AAD4FQH5_9GAMM</name>
<dbReference type="EMBL" id="AHBZ03000027">
    <property type="protein sequence ID" value="KAF7765048.1"/>
    <property type="molecule type" value="Genomic_DNA"/>
</dbReference>
<reference evidence="1" key="2">
    <citation type="submission" date="2015-03" db="EMBL/GenBank/DDBJ databases">
        <title>Genome sequence of Pseudoalteromonas citrea.</title>
        <authorList>
            <person name="Xie B.-B."/>
            <person name="Rong J.-C."/>
            <person name="Qin Q.-L."/>
            <person name="Zhang Y.-Z."/>
        </authorList>
    </citation>
    <scope>NUCLEOTIDE SEQUENCE</scope>
    <source>
        <strain evidence="1">DSM 8771</strain>
    </source>
</reference>
<reference evidence="1" key="1">
    <citation type="journal article" date="2012" name="J. Bacteriol.">
        <title>Genome sequences of type strains of seven species of the marine bacterium Pseudoalteromonas.</title>
        <authorList>
            <person name="Xie B.B."/>
            <person name="Shu Y.L."/>
            <person name="Qin Q.L."/>
            <person name="Rong J.C."/>
            <person name="Zhang X.Y."/>
            <person name="Chen X.L."/>
            <person name="Shi M."/>
            <person name="He H.L."/>
            <person name="Zhou B.C."/>
            <person name="Zhang Y.Z."/>
        </authorList>
    </citation>
    <scope>NUCLEOTIDE SEQUENCE</scope>
    <source>
        <strain evidence="1">DSM 8771</strain>
    </source>
</reference>
<comment type="caution">
    <text evidence="1">The sequence shown here is derived from an EMBL/GenBank/DDBJ whole genome shotgun (WGS) entry which is preliminary data.</text>
</comment>